<dbReference type="AlphaFoldDB" id="A0A0A8XUY1"/>
<reference evidence="1" key="2">
    <citation type="journal article" date="2015" name="Data Brief">
        <title>Shoot transcriptome of the giant reed, Arundo donax.</title>
        <authorList>
            <person name="Barrero R.A."/>
            <person name="Guerrero F.D."/>
            <person name="Moolhuijzen P."/>
            <person name="Goolsby J.A."/>
            <person name="Tidwell J."/>
            <person name="Bellgard S.E."/>
            <person name="Bellgard M.I."/>
        </authorList>
    </citation>
    <scope>NUCLEOTIDE SEQUENCE</scope>
    <source>
        <tissue evidence="1">Shoot tissue taken approximately 20 cm above the soil surface</tissue>
    </source>
</reference>
<evidence type="ECO:0000313" key="1">
    <source>
        <dbReference type="EMBL" id="JAD17651.1"/>
    </source>
</evidence>
<reference evidence="1" key="1">
    <citation type="submission" date="2014-09" db="EMBL/GenBank/DDBJ databases">
        <authorList>
            <person name="Magalhaes I.L.F."/>
            <person name="Oliveira U."/>
            <person name="Santos F.R."/>
            <person name="Vidigal T.H.D.A."/>
            <person name="Brescovit A.D."/>
            <person name="Santos A.J."/>
        </authorList>
    </citation>
    <scope>NUCLEOTIDE SEQUENCE</scope>
    <source>
        <tissue evidence="1">Shoot tissue taken approximately 20 cm above the soil surface</tissue>
    </source>
</reference>
<sequence>MEWRTKDFNDLKMEESYNHLTFCWGGTKAGNCVARSRGPSSFGFSSLARIK</sequence>
<organism evidence="1">
    <name type="scientific">Arundo donax</name>
    <name type="common">Giant reed</name>
    <name type="synonym">Donax arundinaceus</name>
    <dbReference type="NCBI Taxonomy" id="35708"/>
    <lineage>
        <taxon>Eukaryota</taxon>
        <taxon>Viridiplantae</taxon>
        <taxon>Streptophyta</taxon>
        <taxon>Embryophyta</taxon>
        <taxon>Tracheophyta</taxon>
        <taxon>Spermatophyta</taxon>
        <taxon>Magnoliopsida</taxon>
        <taxon>Liliopsida</taxon>
        <taxon>Poales</taxon>
        <taxon>Poaceae</taxon>
        <taxon>PACMAD clade</taxon>
        <taxon>Arundinoideae</taxon>
        <taxon>Arundineae</taxon>
        <taxon>Arundo</taxon>
    </lineage>
</organism>
<dbReference type="EMBL" id="GBRH01280244">
    <property type="protein sequence ID" value="JAD17651.1"/>
    <property type="molecule type" value="Transcribed_RNA"/>
</dbReference>
<proteinExistence type="predicted"/>
<protein>
    <submittedName>
        <fullName evidence="1">Uncharacterized protein</fullName>
    </submittedName>
</protein>
<name>A0A0A8XUY1_ARUDO</name>
<accession>A0A0A8XUY1</accession>